<dbReference type="PANTHER" id="PTHR24303">
    <property type="entry name" value="HEME-BINDING MONOOXYGENASE FAMILY"/>
    <property type="match status" value="1"/>
</dbReference>
<accession>A0A9P0DFA2</accession>
<dbReference type="PANTHER" id="PTHR24303:SF27">
    <property type="entry name" value="CYTOCHROME P450 307B1"/>
    <property type="match status" value="1"/>
</dbReference>
<dbReference type="EMBL" id="OV651821">
    <property type="protein sequence ID" value="CAH1115302.1"/>
    <property type="molecule type" value="Genomic_DNA"/>
</dbReference>
<reference evidence="10" key="1">
    <citation type="submission" date="2022-01" db="EMBL/GenBank/DDBJ databases">
        <authorList>
            <person name="King R."/>
        </authorList>
    </citation>
    <scope>NUCLEOTIDE SEQUENCE</scope>
</reference>
<dbReference type="GO" id="GO:0005506">
    <property type="term" value="F:iron ion binding"/>
    <property type="evidence" value="ECO:0007669"/>
    <property type="project" value="InterPro"/>
</dbReference>
<evidence type="ECO:0000313" key="11">
    <source>
        <dbReference type="Proteomes" id="UP001153636"/>
    </source>
</evidence>
<feature type="transmembrane region" description="Helical" evidence="9">
    <location>
        <begin position="48"/>
        <end position="71"/>
    </location>
</feature>
<keyword evidence="9" id="KW-1133">Transmembrane helix</keyword>
<gene>
    <name evidence="10" type="ORF">PSYICH_LOCUS15236</name>
</gene>
<dbReference type="CDD" id="cd20617">
    <property type="entry name" value="CYP1_2-like"/>
    <property type="match status" value="1"/>
</dbReference>
<keyword evidence="9" id="KW-0472">Membrane</keyword>
<proteinExistence type="inferred from homology"/>
<evidence type="ECO:0000313" key="10">
    <source>
        <dbReference type="EMBL" id="CAH1115302.1"/>
    </source>
</evidence>
<keyword evidence="7 8" id="KW-0349">Heme</keyword>
<feature type="binding site" description="axial binding residue" evidence="7">
    <location>
        <position position="502"/>
    </location>
    <ligand>
        <name>heme</name>
        <dbReference type="ChEBI" id="CHEBI:30413"/>
    </ligand>
    <ligandPart>
        <name>Fe</name>
        <dbReference type="ChEBI" id="CHEBI:18248"/>
    </ligandPart>
</feature>
<organism evidence="10 11">
    <name type="scientific">Psylliodes chrysocephalus</name>
    <dbReference type="NCBI Taxonomy" id="3402493"/>
    <lineage>
        <taxon>Eukaryota</taxon>
        <taxon>Metazoa</taxon>
        <taxon>Ecdysozoa</taxon>
        <taxon>Arthropoda</taxon>
        <taxon>Hexapoda</taxon>
        <taxon>Insecta</taxon>
        <taxon>Pterygota</taxon>
        <taxon>Neoptera</taxon>
        <taxon>Endopterygota</taxon>
        <taxon>Coleoptera</taxon>
        <taxon>Polyphaga</taxon>
        <taxon>Cucujiformia</taxon>
        <taxon>Chrysomeloidea</taxon>
        <taxon>Chrysomelidae</taxon>
        <taxon>Galerucinae</taxon>
        <taxon>Alticini</taxon>
        <taxon>Psylliodes</taxon>
    </lineage>
</organism>
<dbReference type="InterPro" id="IPR017972">
    <property type="entry name" value="Cyt_P450_CS"/>
</dbReference>
<sequence>MQITTHIAFHYGNLKLYNHPPSTKLLRQRFCLPLVSLRTRRSPVVRKMFFSMAFTLTNTLIILASLMLVVISKGILEERRKRRNIEKNVSENGESGLIEPPSPRKLPIIGHLHLLGGYEVPYQAFSALGEKFGKIVKLQLGGVKCIVVNGEKNVREALVTKGSHFDSRPNFERYQQLFDGNKENSLAFCDWSETQKVRRDMLRVHTFPRAFTNNFFALENIISIETKNMLSQITPEANTDLKPIIAKNCANIFLSHFCSKSFDVQDERFVKTIENFDEIFFEVNQGYVADFLPFLTPLLKKNMERMKCLTHEIRQFVEDEIIEKRFDEFDSESEPADYVEGLIKYVKKDNADFDWNTALFALEDIIGGHAAVSNFLTQVFAFLVKEPHVQKKIQEEIDENVGKNKTVTIGDRNVMPYTEATIFEAVRMIASPIVPRVANRDSSINGYKIEKGSVIFMNNYELNISEELWDQPTKFKPERFLKNGNLVKPDHFLPFGGGRRSCLGYRMVQLISFGVIGGFLQNFTILPADKESYKIQVGSLALKKDTFKFKFVKR</sequence>
<keyword evidence="3 7" id="KW-0479">Metal-binding</keyword>
<dbReference type="InterPro" id="IPR002401">
    <property type="entry name" value="Cyt_P450_E_grp-I"/>
</dbReference>
<dbReference type="Gene3D" id="1.10.630.10">
    <property type="entry name" value="Cytochrome P450"/>
    <property type="match status" value="1"/>
</dbReference>
<keyword evidence="4 8" id="KW-0560">Oxidoreductase</keyword>
<protein>
    <recommendedName>
        <fullName evidence="12">Cytochrome P450</fullName>
    </recommendedName>
</protein>
<name>A0A9P0DFA2_9CUCU</name>
<dbReference type="Proteomes" id="UP001153636">
    <property type="component" value="Chromosome 9"/>
</dbReference>
<evidence type="ECO:0000256" key="6">
    <source>
        <dbReference type="ARBA" id="ARBA00023033"/>
    </source>
</evidence>
<evidence type="ECO:0008006" key="12">
    <source>
        <dbReference type="Google" id="ProtNLM"/>
    </source>
</evidence>
<evidence type="ECO:0000256" key="2">
    <source>
        <dbReference type="ARBA" id="ARBA00010617"/>
    </source>
</evidence>
<evidence type="ECO:0000256" key="4">
    <source>
        <dbReference type="ARBA" id="ARBA00023002"/>
    </source>
</evidence>
<evidence type="ECO:0000256" key="7">
    <source>
        <dbReference type="PIRSR" id="PIRSR602401-1"/>
    </source>
</evidence>
<keyword evidence="6 8" id="KW-0503">Monooxygenase</keyword>
<evidence type="ECO:0000256" key="3">
    <source>
        <dbReference type="ARBA" id="ARBA00022723"/>
    </source>
</evidence>
<dbReference type="PROSITE" id="PS00086">
    <property type="entry name" value="CYTOCHROME_P450"/>
    <property type="match status" value="1"/>
</dbReference>
<dbReference type="PRINTS" id="PR00463">
    <property type="entry name" value="EP450I"/>
</dbReference>
<evidence type="ECO:0000256" key="8">
    <source>
        <dbReference type="RuleBase" id="RU000461"/>
    </source>
</evidence>
<dbReference type="InterPro" id="IPR036396">
    <property type="entry name" value="Cyt_P450_sf"/>
</dbReference>
<evidence type="ECO:0000256" key="5">
    <source>
        <dbReference type="ARBA" id="ARBA00023004"/>
    </source>
</evidence>
<dbReference type="GO" id="GO:0016705">
    <property type="term" value="F:oxidoreductase activity, acting on paired donors, with incorporation or reduction of molecular oxygen"/>
    <property type="evidence" value="ECO:0007669"/>
    <property type="project" value="InterPro"/>
</dbReference>
<dbReference type="OrthoDB" id="1470350at2759"/>
<comment type="similarity">
    <text evidence="2 8">Belongs to the cytochrome P450 family.</text>
</comment>
<evidence type="ECO:0000256" key="9">
    <source>
        <dbReference type="SAM" id="Phobius"/>
    </source>
</evidence>
<dbReference type="GO" id="GO:0004497">
    <property type="term" value="F:monooxygenase activity"/>
    <property type="evidence" value="ECO:0007669"/>
    <property type="project" value="UniProtKB-KW"/>
</dbReference>
<dbReference type="GO" id="GO:0020037">
    <property type="term" value="F:heme binding"/>
    <property type="evidence" value="ECO:0007669"/>
    <property type="project" value="InterPro"/>
</dbReference>
<dbReference type="InterPro" id="IPR001128">
    <property type="entry name" value="Cyt_P450"/>
</dbReference>
<dbReference type="Pfam" id="PF00067">
    <property type="entry name" value="p450"/>
    <property type="match status" value="1"/>
</dbReference>
<keyword evidence="11" id="KW-1185">Reference proteome</keyword>
<keyword evidence="9" id="KW-0812">Transmembrane</keyword>
<dbReference type="SUPFAM" id="SSF48264">
    <property type="entry name" value="Cytochrome P450"/>
    <property type="match status" value="1"/>
</dbReference>
<evidence type="ECO:0000256" key="1">
    <source>
        <dbReference type="ARBA" id="ARBA00001971"/>
    </source>
</evidence>
<keyword evidence="5 7" id="KW-0408">Iron</keyword>
<dbReference type="AlphaFoldDB" id="A0A9P0DFA2"/>
<comment type="cofactor">
    <cofactor evidence="1 7">
        <name>heme</name>
        <dbReference type="ChEBI" id="CHEBI:30413"/>
    </cofactor>
</comment>